<keyword evidence="1" id="KW-1133">Transmembrane helix</keyword>
<dbReference type="InterPro" id="IPR052544">
    <property type="entry name" value="Bacteriocin_Proc_Enz"/>
</dbReference>
<dbReference type="PANTHER" id="PTHR43745">
    <property type="entry name" value="NITROREDUCTASE MJ1384-RELATED"/>
    <property type="match status" value="1"/>
</dbReference>
<feature type="transmembrane region" description="Helical" evidence="1">
    <location>
        <begin position="36"/>
        <end position="58"/>
    </location>
</feature>
<dbReference type="EMBL" id="FPBO01000010">
    <property type="protein sequence ID" value="SFU80689.1"/>
    <property type="molecule type" value="Genomic_DNA"/>
</dbReference>
<feature type="domain" description="Nitroreductase" evidence="2">
    <location>
        <begin position="247"/>
        <end position="391"/>
    </location>
</feature>
<accession>A0A1I7J646</accession>
<dbReference type="PANTHER" id="PTHR43745:SF2">
    <property type="entry name" value="NITROREDUCTASE MJ1384-RELATED"/>
    <property type="match status" value="1"/>
</dbReference>
<dbReference type="SUPFAM" id="SSF55469">
    <property type="entry name" value="FMN-dependent nitroreductase-like"/>
    <property type="match status" value="2"/>
</dbReference>
<reference evidence="4" key="1">
    <citation type="submission" date="2016-10" db="EMBL/GenBank/DDBJ databases">
        <authorList>
            <person name="Varghese N."/>
            <person name="Submissions S."/>
        </authorList>
    </citation>
    <scope>NUCLEOTIDE SEQUENCE [LARGE SCALE GENOMIC DNA]</scope>
    <source>
        <strain evidence="4">CGMCC 1.11014</strain>
    </source>
</reference>
<dbReference type="CDD" id="cd02142">
    <property type="entry name" value="McbC_SagB-like_oxidoreductase"/>
    <property type="match status" value="2"/>
</dbReference>
<keyword evidence="1" id="KW-0812">Transmembrane</keyword>
<keyword evidence="4" id="KW-1185">Reference proteome</keyword>
<dbReference type="InterPro" id="IPR020051">
    <property type="entry name" value="SagB-type_dehydrogenase"/>
</dbReference>
<feature type="transmembrane region" description="Helical" evidence="1">
    <location>
        <begin position="70"/>
        <end position="94"/>
    </location>
</feature>
<dbReference type="AlphaFoldDB" id="A0A1I7J646"/>
<dbReference type="NCBIfam" id="TIGR03605">
    <property type="entry name" value="antibiot_sagB"/>
    <property type="match status" value="1"/>
</dbReference>
<feature type="domain" description="Nitroreductase" evidence="2">
    <location>
        <begin position="469"/>
        <end position="627"/>
    </location>
</feature>
<dbReference type="InterPro" id="IPR029479">
    <property type="entry name" value="Nitroreductase"/>
</dbReference>
<dbReference type="STRING" id="1035707.SAMN05216552_101097"/>
<gene>
    <name evidence="3" type="ORF">SAMN05216552_101097</name>
</gene>
<dbReference type="InterPro" id="IPR000415">
    <property type="entry name" value="Nitroreductase-like"/>
</dbReference>
<dbReference type="Gene3D" id="3.40.109.10">
    <property type="entry name" value="NADH Oxidase"/>
    <property type="match status" value="2"/>
</dbReference>
<feature type="transmembrane region" description="Helical" evidence="1">
    <location>
        <begin position="6"/>
        <end position="24"/>
    </location>
</feature>
<dbReference type="Proteomes" id="UP000199391">
    <property type="component" value="Unassembled WGS sequence"/>
</dbReference>
<keyword evidence="1" id="KW-0472">Membrane</keyword>
<feature type="transmembrane region" description="Helical" evidence="1">
    <location>
        <begin position="106"/>
        <end position="131"/>
    </location>
</feature>
<dbReference type="OrthoDB" id="9802775at2"/>
<dbReference type="RefSeq" id="WP_093555940.1">
    <property type="nucleotide sequence ID" value="NZ_FPBO01000010.1"/>
</dbReference>
<sequence>MAPKILWVALPLLLYAAWLVVARWRGRAPARMALNVHTSVLLLCYLLSTAGLGIFWVANQQLPVFDWHYLFGYATLLLVFIHLTFNLPLVLNWLRRRAPARPVEAAAGGAPALGVPLAIVAGLVLAFFLGMRQGAGGSSSPWDGKATPNDGATAATAGGAGAAAVLRYHELSSESRGSVFMRAPGIAWGDAPPAFKQYPQARHVILPTARPAAPANTQPLAASLRGPAAGPRGRPRLDELAQILYLTAGVTAHRGGRALRAAPSSGALFPSELYVAARAVDGLAPGLYHYDPERHRLALLDPSPAMLGAPEADDADALLVLSAIFRRTGYKYHNRAYRYATADAGHLLENLRLASHQAGMLATLLPRFDEALAARALAIDGVEEGVLAMMALRRPARAGDSMVSTAQAKAAPPAQVYAPAPAPRDTALGATGVIQQATSLRLETETALPPTAVRLPAAAASAADTHKVITQRRSVRRYSAGPVPLASLSAILAGMAQPPQLSDAIRVELVVNRVEGLEPGVYRYLPGHALLPLATGDFAARARRAALEQDVIGDAAVVLILSADTARLLARGARGYRHAFLEAGLVGERWLLGAVAQGLAACPVGAFYDDDAARLVGARGHWVLHFAALGRP</sequence>
<protein>
    <submittedName>
        <fullName evidence="3">SagB-type dehydrogenase domain-containing protein</fullName>
    </submittedName>
</protein>
<evidence type="ECO:0000256" key="1">
    <source>
        <dbReference type="SAM" id="Phobius"/>
    </source>
</evidence>
<name>A0A1I7J646_9BURK</name>
<dbReference type="Pfam" id="PF00881">
    <property type="entry name" value="Nitroreductase"/>
    <property type="match status" value="2"/>
</dbReference>
<evidence type="ECO:0000313" key="4">
    <source>
        <dbReference type="Proteomes" id="UP000199391"/>
    </source>
</evidence>
<organism evidence="3 4">
    <name type="scientific">Pseudoduganella namucuonensis</name>
    <dbReference type="NCBI Taxonomy" id="1035707"/>
    <lineage>
        <taxon>Bacteria</taxon>
        <taxon>Pseudomonadati</taxon>
        <taxon>Pseudomonadota</taxon>
        <taxon>Betaproteobacteria</taxon>
        <taxon>Burkholderiales</taxon>
        <taxon>Oxalobacteraceae</taxon>
        <taxon>Telluria group</taxon>
        <taxon>Pseudoduganella</taxon>
    </lineage>
</organism>
<evidence type="ECO:0000313" key="3">
    <source>
        <dbReference type="EMBL" id="SFU80689.1"/>
    </source>
</evidence>
<proteinExistence type="predicted"/>
<evidence type="ECO:0000259" key="2">
    <source>
        <dbReference type="Pfam" id="PF00881"/>
    </source>
</evidence>
<dbReference type="GO" id="GO:0016491">
    <property type="term" value="F:oxidoreductase activity"/>
    <property type="evidence" value="ECO:0007669"/>
    <property type="project" value="InterPro"/>
</dbReference>